<name>A0A660KWR7_9ACTN</name>
<reference evidence="2 3" key="1">
    <citation type="submission" date="2018-10" db="EMBL/GenBank/DDBJ databases">
        <title>Genomic Encyclopedia of Archaeal and Bacterial Type Strains, Phase II (KMG-II): from individual species to whole genera.</title>
        <authorList>
            <person name="Goeker M."/>
        </authorList>
    </citation>
    <scope>NUCLEOTIDE SEQUENCE [LARGE SCALE GENOMIC DNA]</scope>
    <source>
        <strain evidence="2 3">DSM 14954</strain>
    </source>
</reference>
<protein>
    <submittedName>
        <fullName evidence="2">Uncharacterized protein DUF2188</fullName>
    </submittedName>
</protein>
<feature type="compositionally biased region" description="Basic and acidic residues" evidence="1">
    <location>
        <begin position="1"/>
        <end position="14"/>
    </location>
</feature>
<keyword evidence="3" id="KW-1185">Reference proteome</keyword>
<dbReference type="Pfam" id="PF09954">
    <property type="entry name" value="DUF2188"/>
    <property type="match status" value="1"/>
</dbReference>
<gene>
    <name evidence="2" type="ORF">C8N24_4181</name>
</gene>
<feature type="compositionally biased region" description="Basic and acidic residues" evidence="1">
    <location>
        <begin position="23"/>
        <end position="33"/>
    </location>
</feature>
<evidence type="ECO:0000256" key="1">
    <source>
        <dbReference type="SAM" id="MobiDB-lite"/>
    </source>
</evidence>
<dbReference type="Proteomes" id="UP000278962">
    <property type="component" value="Unassembled WGS sequence"/>
</dbReference>
<comment type="caution">
    <text evidence="2">The sequence shown here is derived from an EMBL/GenBank/DDBJ whole genome shotgun (WGS) entry which is preliminary data.</text>
</comment>
<dbReference type="AlphaFoldDB" id="A0A660KWR7"/>
<dbReference type="InterPro" id="IPR018691">
    <property type="entry name" value="DUF2188"/>
</dbReference>
<sequence>MPDITVQRHGDRWAILEPGAESPTKEFETRDAAEQAARAMAADGEVHVREDDPTGLADAQDHGAGAPEGTPAGGPTGVSGRERARINQAGL</sequence>
<organism evidence="2 3">
    <name type="scientific">Solirubrobacter pauli</name>
    <dbReference type="NCBI Taxonomy" id="166793"/>
    <lineage>
        <taxon>Bacteria</taxon>
        <taxon>Bacillati</taxon>
        <taxon>Actinomycetota</taxon>
        <taxon>Thermoleophilia</taxon>
        <taxon>Solirubrobacterales</taxon>
        <taxon>Solirubrobacteraceae</taxon>
        <taxon>Solirubrobacter</taxon>
    </lineage>
</organism>
<accession>A0A660KWR7</accession>
<dbReference type="EMBL" id="RBIL01000002">
    <property type="protein sequence ID" value="RKQ86171.1"/>
    <property type="molecule type" value="Genomic_DNA"/>
</dbReference>
<proteinExistence type="predicted"/>
<evidence type="ECO:0000313" key="2">
    <source>
        <dbReference type="EMBL" id="RKQ86171.1"/>
    </source>
</evidence>
<feature type="region of interest" description="Disordered" evidence="1">
    <location>
        <begin position="1"/>
        <end position="91"/>
    </location>
</feature>
<evidence type="ECO:0000313" key="3">
    <source>
        <dbReference type="Proteomes" id="UP000278962"/>
    </source>
</evidence>
<dbReference type="RefSeq" id="WP_121253685.1">
    <property type="nucleotide sequence ID" value="NZ_RBIL01000002.1"/>
</dbReference>